<organism evidence="2 3">
    <name type="scientific">Botryobasidium botryosum (strain FD-172 SS1)</name>
    <dbReference type="NCBI Taxonomy" id="930990"/>
    <lineage>
        <taxon>Eukaryota</taxon>
        <taxon>Fungi</taxon>
        <taxon>Dikarya</taxon>
        <taxon>Basidiomycota</taxon>
        <taxon>Agaricomycotina</taxon>
        <taxon>Agaricomycetes</taxon>
        <taxon>Cantharellales</taxon>
        <taxon>Botryobasidiaceae</taxon>
        <taxon>Botryobasidium</taxon>
    </lineage>
</organism>
<feature type="compositionally biased region" description="Basic and acidic residues" evidence="1">
    <location>
        <begin position="282"/>
        <end position="296"/>
    </location>
</feature>
<feature type="compositionally biased region" description="Low complexity" evidence="1">
    <location>
        <begin position="383"/>
        <end position="394"/>
    </location>
</feature>
<feature type="compositionally biased region" description="Polar residues" evidence="1">
    <location>
        <begin position="326"/>
        <end position="336"/>
    </location>
</feature>
<evidence type="ECO:0000313" key="3">
    <source>
        <dbReference type="Proteomes" id="UP000027195"/>
    </source>
</evidence>
<dbReference type="Proteomes" id="UP000027195">
    <property type="component" value="Unassembled WGS sequence"/>
</dbReference>
<dbReference type="HOGENOM" id="CLU_399535_0_0_1"/>
<proteinExistence type="predicted"/>
<accession>A0A067M276</accession>
<feature type="region of interest" description="Disordered" evidence="1">
    <location>
        <begin position="457"/>
        <end position="590"/>
    </location>
</feature>
<gene>
    <name evidence="2" type="ORF">BOTBODRAFT_626053</name>
</gene>
<sequence>MPRRPPPDTLMLYWPKVADVAVAFNYTHGRYGCMAANDNEGSAFVLRLQEGEKVKDEGVVPASLHGAVRHLIHKHRAYAALMSMEWDAAANSSGTAEQRGAVWALRDDVVKLVLFLTVVVRRVVVEINYAVKHLTAGSSWAPGQPLPPGELGRSVTLERFLRQEWCLSGHHGTATASGLDLGLEVYGLNWLSHPDPIVKLAFGSEPLTDGFAVDPVEVLARFKRDLGEEKYGVRLWKGGMRGAIRPEDQGAGTEEHHVGQGTVARKKGAQLRRVSFAQGTNQEHHGEREPTNPAHKEIETAPAAPPRELRVPAPSPAPTLGCTPGGDQQHNGNSEEGSFDDNIHGDSDIEGNVRLDGREDVIADHALGSLGLTPASVQATTARRGSGRPPGARNRPVHAIVSREELARPRQTRKGHGLHTNIHLAEDLGLAVDSEISDASFDTSSVQLFATIGGEEPAAAPKVSKPRKTAPAPTRQRKPRPMAPPKAKGGKATGPGAKAATTAPGGTPHAQSEAHSSESSLASQVPARVMTRSLSRTATPSASQLSLPATTVANSEPARSRSPTAPRTAATHQEPSRGNPGQSSRAPQPDAVKKIVRELWRWYETVEPSEEVASGYAMEAKEMGTVLKHEGAEDYRALRRGSSESWRGVMAWVRSVGKMAVDAIKDDDELQRRFAGYWVRLYKALDQQS</sequence>
<dbReference type="AlphaFoldDB" id="A0A067M276"/>
<feature type="compositionally biased region" description="Low complexity" evidence="1">
    <location>
        <begin position="494"/>
        <end position="524"/>
    </location>
</feature>
<feature type="region of interest" description="Disordered" evidence="1">
    <location>
        <begin position="245"/>
        <end position="269"/>
    </location>
</feature>
<feature type="region of interest" description="Disordered" evidence="1">
    <location>
        <begin position="277"/>
        <end position="296"/>
    </location>
</feature>
<feature type="compositionally biased region" description="Basic and acidic residues" evidence="1">
    <location>
        <begin position="341"/>
        <end position="351"/>
    </location>
</feature>
<feature type="region of interest" description="Disordered" evidence="1">
    <location>
        <begin position="374"/>
        <end position="418"/>
    </location>
</feature>
<dbReference type="EMBL" id="KL198205">
    <property type="protein sequence ID" value="KDQ05691.1"/>
    <property type="molecule type" value="Genomic_DNA"/>
</dbReference>
<feature type="compositionally biased region" description="Polar residues" evidence="1">
    <location>
        <begin position="532"/>
        <end position="554"/>
    </location>
</feature>
<feature type="region of interest" description="Disordered" evidence="1">
    <location>
        <begin position="303"/>
        <end position="351"/>
    </location>
</feature>
<evidence type="ECO:0000256" key="1">
    <source>
        <dbReference type="SAM" id="MobiDB-lite"/>
    </source>
</evidence>
<feature type="compositionally biased region" description="Basic and acidic residues" evidence="1">
    <location>
        <begin position="245"/>
        <end position="258"/>
    </location>
</feature>
<feature type="compositionally biased region" description="Polar residues" evidence="1">
    <location>
        <begin position="561"/>
        <end position="573"/>
    </location>
</feature>
<evidence type="ECO:0000313" key="2">
    <source>
        <dbReference type="EMBL" id="KDQ05691.1"/>
    </source>
</evidence>
<protein>
    <submittedName>
        <fullName evidence="2">Uncharacterized protein</fullName>
    </submittedName>
</protein>
<dbReference type="InParanoid" id="A0A067M276"/>
<reference evidence="3" key="1">
    <citation type="journal article" date="2014" name="Proc. Natl. Acad. Sci. U.S.A.">
        <title>Extensive sampling of basidiomycete genomes demonstrates inadequacy of the white-rot/brown-rot paradigm for wood decay fungi.</title>
        <authorList>
            <person name="Riley R."/>
            <person name="Salamov A.A."/>
            <person name="Brown D.W."/>
            <person name="Nagy L.G."/>
            <person name="Floudas D."/>
            <person name="Held B.W."/>
            <person name="Levasseur A."/>
            <person name="Lombard V."/>
            <person name="Morin E."/>
            <person name="Otillar R."/>
            <person name="Lindquist E.A."/>
            <person name="Sun H."/>
            <person name="LaButti K.M."/>
            <person name="Schmutz J."/>
            <person name="Jabbour D."/>
            <person name="Luo H."/>
            <person name="Baker S.E."/>
            <person name="Pisabarro A.G."/>
            <person name="Walton J.D."/>
            <person name="Blanchette R.A."/>
            <person name="Henrissat B."/>
            <person name="Martin F."/>
            <person name="Cullen D."/>
            <person name="Hibbett D.S."/>
            <person name="Grigoriev I.V."/>
        </authorList>
    </citation>
    <scope>NUCLEOTIDE SEQUENCE [LARGE SCALE GENOMIC DNA]</scope>
    <source>
        <strain evidence="3">FD-172 SS1</strain>
    </source>
</reference>
<name>A0A067M276_BOTB1</name>
<keyword evidence="3" id="KW-1185">Reference proteome</keyword>